<feature type="compositionally biased region" description="Polar residues" evidence="3">
    <location>
        <begin position="212"/>
        <end position="224"/>
    </location>
</feature>
<organism evidence="5 6">
    <name type="scientific">Brenthis ino</name>
    <name type="common">lesser marbled fritillary</name>
    <dbReference type="NCBI Taxonomy" id="405034"/>
    <lineage>
        <taxon>Eukaryota</taxon>
        <taxon>Metazoa</taxon>
        <taxon>Ecdysozoa</taxon>
        <taxon>Arthropoda</taxon>
        <taxon>Hexapoda</taxon>
        <taxon>Insecta</taxon>
        <taxon>Pterygota</taxon>
        <taxon>Neoptera</taxon>
        <taxon>Endopterygota</taxon>
        <taxon>Lepidoptera</taxon>
        <taxon>Glossata</taxon>
        <taxon>Ditrysia</taxon>
        <taxon>Papilionoidea</taxon>
        <taxon>Nymphalidae</taxon>
        <taxon>Heliconiinae</taxon>
        <taxon>Argynnini</taxon>
        <taxon>Brenthis</taxon>
    </lineage>
</organism>
<dbReference type="Gene3D" id="3.30.70.330">
    <property type="match status" value="2"/>
</dbReference>
<feature type="compositionally biased region" description="Basic residues" evidence="3">
    <location>
        <begin position="241"/>
        <end position="250"/>
    </location>
</feature>
<feature type="compositionally biased region" description="Polar residues" evidence="3">
    <location>
        <begin position="126"/>
        <end position="136"/>
    </location>
</feature>
<feature type="region of interest" description="Disordered" evidence="3">
    <location>
        <begin position="572"/>
        <end position="591"/>
    </location>
</feature>
<feature type="domain" description="RRM" evidence="4">
    <location>
        <begin position="494"/>
        <end position="569"/>
    </location>
</feature>
<dbReference type="CDD" id="cd00590">
    <property type="entry name" value="RRM_SF"/>
    <property type="match status" value="1"/>
</dbReference>
<dbReference type="SMART" id="SM00360">
    <property type="entry name" value="RRM"/>
    <property type="match status" value="2"/>
</dbReference>
<sequence length="591" mass="67079">MKSKSIELQRESSEKTNQNKTYDFVNFYKPCNVKLIEKRKSDDSSSKENENLLKTKEVVKREHSPNKKKKKFKNDNCNVEEGCEPHGSKNSNDPNITSTPNAHGKKDINANVKSIMKITSVADNSFDISTISTPNTKPKKRNKSVSFLLEESKDVIVKRSKSEQSVSDNSKSQLKSTIKNKKQKKKVLDGNESQGIANLSDIDIDNSDRNETNSLKIKNKATSKTSEEINIELTEKETKREKKRYKKQKKSVAAEITTDMENDNKPNVEGQIKVKKLKKNKLQSSQSTQAESIESDDKSDSKSSKKELKPEVIAQDLQNLNIGDNPHTLTNLLDEMAVVDKNKKKKDKKKFKKSSPKNGVNSSNNNNKSKTGTTNEEQESNEEKEKVKWMKRKWNKDKKGAVNDEKLLTSIIVENLPLKIMCNYKKLLTDHFVKFGIIKQVGVAELYSIEDPEVFTTTINFYSEDAAKKSLEEDNTLFEGNRIRIKRPMPPTQTTLVVRSYSDLSEPALSSVFTSAGKIRNVRRLVKGKKSMSTAFVEFDGPEAVKRAIKMAEDVKIGGKKIFVAKFEIRNKSKKQKKESENEENTEDSEE</sequence>
<dbReference type="Proteomes" id="UP000838878">
    <property type="component" value="Chromosome 3"/>
</dbReference>
<feature type="non-terminal residue" evidence="5">
    <location>
        <position position="591"/>
    </location>
</feature>
<feature type="compositionally biased region" description="Acidic residues" evidence="3">
    <location>
        <begin position="581"/>
        <end position="591"/>
    </location>
</feature>
<dbReference type="Pfam" id="PF00076">
    <property type="entry name" value="RRM_1"/>
    <property type="match status" value="1"/>
</dbReference>
<evidence type="ECO:0000256" key="2">
    <source>
        <dbReference type="PROSITE-ProRule" id="PRU00176"/>
    </source>
</evidence>
<feature type="compositionally biased region" description="Low complexity" evidence="3">
    <location>
        <begin position="356"/>
        <end position="375"/>
    </location>
</feature>
<dbReference type="PROSITE" id="PS50102">
    <property type="entry name" value="RRM"/>
    <property type="match status" value="2"/>
</dbReference>
<feature type="compositionally biased region" description="Basic and acidic residues" evidence="3">
    <location>
        <begin position="38"/>
        <end position="65"/>
    </location>
</feature>
<feature type="compositionally biased region" description="Polar residues" evidence="3">
    <location>
        <begin position="163"/>
        <end position="174"/>
    </location>
</feature>
<dbReference type="OrthoDB" id="7490848at2759"/>
<dbReference type="AlphaFoldDB" id="A0A8J9YD58"/>
<name>A0A8J9YD58_9NEOP</name>
<feature type="domain" description="RRM" evidence="4">
    <location>
        <begin position="409"/>
        <end position="490"/>
    </location>
</feature>
<protein>
    <recommendedName>
        <fullName evidence="4">RRM domain-containing protein</fullName>
    </recommendedName>
</protein>
<feature type="region of interest" description="Disordered" evidence="3">
    <location>
        <begin position="158"/>
        <end position="312"/>
    </location>
</feature>
<reference evidence="5" key="1">
    <citation type="submission" date="2021-12" db="EMBL/GenBank/DDBJ databases">
        <authorList>
            <person name="Martin H S."/>
        </authorList>
    </citation>
    <scope>NUCLEOTIDE SEQUENCE</scope>
</reference>
<evidence type="ECO:0000313" key="5">
    <source>
        <dbReference type="EMBL" id="CAH0722130.1"/>
    </source>
</evidence>
<feature type="compositionally biased region" description="Basic residues" evidence="3">
    <location>
        <begin position="342"/>
        <end position="355"/>
    </location>
</feature>
<feature type="region of interest" description="Disordered" evidence="3">
    <location>
        <begin position="340"/>
        <end position="390"/>
    </location>
</feature>
<feature type="compositionally biased region" description="Basic and acidic residues" evidence="3">
    <location>
        <begin position="295"/>
        <end position="310"/>
    </location>
</feature>
<feature type="compositionally biased region" description="Polar residues" evidence="3">
    <location>
        <begin position="88"/>
        <end position="101"/>
    </location>
</feature>
<dbReference type="InterPro" id="IPR035979">
    <property type="entry name" value="RBD_domain_sf"/>
</dbReference>
<feature type="region of interest" description="Disordered" evidence="3">
    <location>
        <begin position="126"/>
        <end position="145"/>
    </location>
</feature>
<dbReference type="EMBL" id="OV170223">
    <property type="protein sequence ID" value="CAH0722130.1"/>
    <property type="molecule type" value="Genomic_DNA"/>
</dbReference>
<keyword evidence="1 2" id="KW-0694">RNA-binding</keyword>
<proteinExistence type="predicted"/>
<accession>A0A8J9YD58</accession>
<feature type="region of interest" description="Disordered" evidence="3">
    <location>
        <begin position="38"/>
        <end position="108"/>
    </location>
</feature>
<gene>
    <name evidence="5" type="ORF">BINO364_LOCUS8140</name>
</gene>
<dbReference type="GO" id="GO:0003723">
    <property type="term" value="F:RNA binding"/>
    <property type="evidence" value="ECO:0007669"/>
    <property type="project" value="UniProtKB-UniRule"/>
</dbReference>
<keyword evidence="6" id="KW-1185">Reference proteome</keyword>
<evidence type="ECO:0000259" key="4">
    <source>
        <dbReference type="PROSITE" id="PS50102"/>
    </source>
</evidence>
<dbReference type="SUPFAM" id="SSF54928">
    <property type="entry name" value="RNA-binding domain, RBD"/>
    <property type="match status" value="1"/>
</dbReference>
<evidence type="ECO:0000256" key="3">
    <source>
        <dbReference type="SAM" id="MobiDB-lite"/>
    </source>
</evidence>
<evidence type="ECO:0000313" key="6">
    <source>
        <dbReference type="Proteomes" id="UP000838878"/>
    </source>
</evidence>
<dbReference type="InterPro" id="IPR012677">
    <property type="entry name" value="Nucleotide-bd_a/b_plait_sf"/>
</dbReference>
<dbReference type="InterPro" id="IPR000504">
    <property type="entry name" value="RRM_dom"/>
</dbReference>
<evidence type="ECO:0000256" key="1">
    <source>
        <dbReference type="ARBA" id="ARBA00022884"/>
    </source>
</evidence>